<reference evidence="4" key="2">
    <citation type="journal article" date="2019" name="Int. J. Syst. Evol. Microbiol.">
        <title>The Global Catalogue of Microorganisms (GCM) 10K type strain sequencing project: providing services to taxonomists for standard genome sequencing and annotation.</title>
        <authorList>
            <consortium name="The Broad Institute Genomics Platform"/>
            <consortium name="The Broad Institute Genome Sequencing Center for Infectious Disease"/>
            <person name="Wu L."/>
            <person name="Ma J."/>
        </authorList>
    </citation>
    <scope>NUCLEOTIDE SEQUENCE [LARGE SCALE GENOMIC DNA]</scope>
    <source>
        <strain evidence="4">JCM 9687</strain>
    </source>
</reference>
<dbReference type="Proteomes" id="UP001500483">
    <property type="component" value="Unassembled WGS sequence"/>
</dbReference>
<dbReference type="Pfam" id="PF00480">
    <property type="entry name" value="ROK"/>
    <property type="match status" value="1"/>
</dbReference>
<protein>
    <submittedName>
        <fullName evidence="2">ROK family transcriptional regulator</fullName>
    </submittedName>
</protein>
<dbReference type="SUPFAM" id="SSF53067">
    <property type="entry name" value="Actin-like ATPase domain"/>
    <property type="match status" value="1"/>
</dbReference>
<organism evidence="2 4">
    <name type="scientific">Saccharopolyspora gregorii</name>
    <dbReference type="NCBI Taxonomy" id="33914"/>
    <lineage>
        <taxon>Bacteria</taxon>
        <taxon>Bacillati</taxon>
        <taxon>Actinomycetota</taxon>
        <taxon>Actinomycetes</taxon>
        <taxon>Pseudonocardiales</taxon>
        <taxon>Pseudonocardiaceae</taxon>
        <taxon>Saccharopolyspora</taxon>
    </lineage>
</organism>
<dbReference type="PANTHER" id="PTHR18964">
    <property type="entry name" value="ROK (REPRESSOR, ORF, KINASE) FAMILY"/>
    <property type="match status" value="1"/>
</dbReference>
<evidence type="ECO:0000313" key="4">
    <source>
        <dbReference type="Proteomes" id="UP001500483"/>
    </source>
</evidence>
<dbReference type="InterPro" id="IPR000600">
    <property type="entry name" value="ROK"/>
</dbReference>
<comment type="caution">
    <text evidence="2">The sequence shown here is derived from an EMBL/GenBank/DDBJ whole genome shotgun (WGS) entry which is preliminary data.</text>
</comment>
<dbReference type="InterPro" id="IPR036390">
    <property type="entry name" value="WH_DNA-bd_sf"/>
</dbReference>
<dbReference type="Pfam" id="PF13412">
    <property type="entry name" value="HTH_24"/>
    <property type="match status" value="1"/>
</dbReference>
<dbReference type="InterPro" id="IPR043129">
    <property type="entry name" value="ATPase_NBD"/>
</dbReference>
<comment type="similarity">
    <text evidence="1">Belongs to the ROK (NagC/XylR) family.</text>
</comment>
<dbReference type="Gene3D" id="1.10.10.10">
    <property type="entry name" value="Winged helix-like DNA-binding domain superfamily/Winged helix DNA-binding domain"/>
    <property type="match status" value="1"/>
</dbReference>
<dbReference type="EMBL" id="BAAAYK010000017">
    <property type="protein sequence ID" value="GAA3353509.1"/>
    <property type="molecule type" value="Genomic_DNA"/>
</dbReference>
<keyword evidence="4" id="KW-1185">Reference proteome</keyword>
<proteinExistence type="inferred from homology"/>
<dbReference type="PANTHER" id="PTHR18964:SF149">
    <property type="entry name" value="BIFUNCTIONAL UDP-N-ACETYLGLUCOSAMINE 2-EPIMERASE_N-ACETYLMANNOSAMINE KINASE"/>
    <property type="match status" value="1"/>
</dbReference>
<dbReference type="Gene3D" id="3.30.420.40">
    <property type="match status" value="2"/>
</dbReference>
<evidence type="ECO:0000256" key="1">
    <source>
        <dbReference type="ARBA" id="ARBA00006479"/>
    </source>
</evidence>
<evidence type="ECO:0000313" key="3">
    <source>
        <dbReference type="EMBL" id="GAA3356553.1"/>
    </source>
</evidence>
<gene>
    <name evidence="2" type="ORF">GCM10020366_07070</name>
    <name evidence="3" type="ORF">GCM10020366_21030</name>
</gene>
<dbReference type="EMBL" id="BAAAYK010000038">
    <property type="protein sequence ID" value="GAA3356553.1"/>
    <property type="molecule type" value="Genomic_DNA"/>
</dbReference>
<dbReference type="SUPFAM" id="SSF46785">
    <property type="entry name" value="Winged helix' DNA-binding domain"/>
    <property type="match status" value="1"/>
</dbReference>
<reference evidence="2" key="1">
    <citation type="journal article" date="2014" name="Int. J. Syst. Evol. Microbiol.">
        <title>Complete genome of a new Firmicutes species belonging to the dominant human colonic microbiota ('Ruminococcus bicirculans') reveals two chromosomes and a selective capacity to utilize plant glucans.</title>
        <authorList>
            <consortium name="NISC Comparative Sequencing Program"/>
            <person name="Wegmann U."/>
            <person name="Louis P."/>
            <person name="Goesmann A."/>
            <person name="Henrissat B."/>
            <person name="Duncan S.H."/>
            <person name="Flint H.J."/>
        </authorList>
    </citation>
    <scope>NUCLEOTIDE SEQUENCE</scope>
    <source>
        <strain evidence="2">JCM 9687</strain>
    </source>
</reference>
<reference evidence="2" key="3">
    <citation type="submission" date="2023-12" db="EMBL/GenBank/DDBJ databases">
        <authorList>
            <person name="Sun Q."/>
            <person name="Inoue M."/>
        </authorList>
    </citation>
    <scope>NUCLEOTIDE SEQUENCE</scope>
    <source>
        <strain evidence="2">JCM 9687</strain>
    </source>
</reference>
<evidence type="ECO:0000313" key="2">
    <source>
        <dbReference type="EMBL" id="GAA3353509.1"/>
    </source>
</evidence>
<dbReference type="InterPro" id="IPR036388">
    <property type="entry name" value="WH-like_DNA-bd_sf"/>
</dbReference>
<accession>A0ABP6RPZ3</accession>
<name>A0ABP6RPZ3_9PSEU</name>
<sequence length="412" mass="42701">MPGYAAAMTDPAPTALHRLRQGNAERVLGCLRRHGELSRAAVAERSGLSRTTLSAILGDLIRRGVVVETELPPSHRRGRPTRGLTLNPGAGQYLGLELGRNRIRLVLADAAHRVQARADLAYGSARGAADRLALAERAVREAAEHHGITLGTLAGVGVGSTGPGELVLAPAAGLDEPDRLRGRELIADRLARAFGVPVGVDNNTRLTALAEATWGAAAGASDLLYAHFSHGTGGGLIIGGQLVRGTGGVAAELGHLCVDDTGPKCWCGGRGCLERYASVPAVLRATGHRRWAVVRDALARDGAEAEAVRAAGEHAGTALAAMCTAVNAGRVVLGGELTELGEPFLRPLRESFARRAMRSLRGGVEFGTAGTAPWGGALGGLALALHESPLLARYPLPRHPEQAAAPDAESGR</sequence>